<dbReference type="InterPro" id="IPR039425">
    <property type="entry name" value="RNA_pol_sigma-70-like"/>
</dbReference>
<proteinExistence type="inferred from homology"/>
<feature type="domain" description="RNA polymerase sigma-70 region 2" evidence="6">
    <location>
        <begin position="29"/>
        <end position="89"/>
    </location>
</feature>
<dbReference type="SUPFAM" id="SSF88659">
    <property type="entry name" value="Sigma3 and sigma4 domains of RNA polymerase sigma factors"/>
    <property type="match status" value="1"/>
</dbReference>
<comment type="similarity">
    <text evidence="1">Belongs to the sigma-70 factor family. ECF subfamily.</text>
</comment>
<dbReference type="GO" id="GO:0016987">
    <property type="term" value="F:sigma factor activity"/>
    <property type="evidence" value="ECO:0007669"/>
    <property type="project" value="UniProtKB-KW"/>
</dbReference>
<dbReference type="Gene3D" id="1.10.10.10">
    <property type="entry name" value="Winged helix-like DNA-binding domain superfamily/Winged helix DNA-binding domain"/>
    <property type="match status" value="1"/>
</dbReference>
<feature type="domain" description="RNA polymerase sigma factor 70 region 4 type 2" evidence="7">
    <location>
        <begin position="116"/>
        <end position="168"/>
    </location>
</feature>
<keyword evidence="9" id="KW-1185">Reference proteome</keyword>
<dbReference type="Pfam" id="PF08281">
    <property type="entry name" value="Sigma70_r4_2"/>
    <property type="match status" value="1"/>
</dbReference>
<dbReference type="Proteomes" id="UP000053244">
    <property type="component" value="Unassembled WGS sequence"/>
</dbReference>
<keyword evidence="3" id="KW-0731">Sigma factor</keyword>
<dbReference type="Pfam" id="PF04542">
    <property type="entry name" value="Sigma70_r2"/>
    <property type="match status" value="1"/>
</dbReference>
<dbReference type="CDD" id="cd06171">
    <property type="entry name" value="Sigma70_r4"/>
    <property type="match status" value="1"/>
</dbReference>
<dbReference type="SUPFAM" id="SSF88946">
    <property type="entry name" value="Sigma2 domain of RNA polymerase sigma factors"/>
    <property type="match status" value="1"/>
</dbReference>
<keyword evidence="2" id="KW-0805">Transcription regulation</keyword>
<dbReference type="NCBIfam" id="TIGR02983">
    <property type="entry name" value="SigE-fam_strep"/>
    <property type="match status" value="1"/>
</dbReference>
<dbReference type="PANTHER" id="PTHR43133:SF50">
    <property type="entry name" value="ECF RNA POLYMERASE SIGMA FACTOR SIGM"/>
    <property type="match status" value="1"/>
</dbReference>
<gene>
    <name evidence="8" type="ORF">ADL15_17260</name>
</gene>
<evidence type="ECO:0000313" key="9">
    <source>
        <dbReference type="Proteomes" id="UP000053244"/>
    </source>
</evidence>
<evidence type="ECO:0000256" key="4">
    <source>
        <dbReference type="ARBA" id="ARBA00023125"/>
    </source>
</evidence>
<dbReference type="AlphaFoldDB" id="A0A0X3UMI1"/>
<evidence type="ECO:0000256" key="2">
    <source>
        <dbReference type="ARBA" id="ARBA00023015"/>
    </source>
</evidence>
<evidence type="ECO:0000256" key="1">
    <source>
        <dbReference type="ARBA" id="ARBA00010641"/>
    </source>
</evidence>
<dbReference type="GO" id="GO:0003677">
    <property type="term" value="F:DNA binding"/>
    <property type="evidence" value="ECO:0007669"/>
    <property type="project" value="UniProtKB-KW"/>
</dbReference>
<dbReference type="EMBL" id="LLZH01000134">
    <property type="protein sequence ID" value="KUL33745.1"/>
    <property type="molecule type" value="Genomic_DNA"/>
</dbReference>
<dbReference type="Gene3D" id="1.10.1740.10">
    <property type="match status" value="1"/>
</dbReference>
<dbReference type="GO" id="GO:0006352">
    <property type="term" value="P:DNA-templated transcription initiation"/>
    <property type="evidence" value="ECO:0007669"/>
    <property type="project" value="InterPro"/>
</dbReference>
<dbReference type="PANTHER" id="PTHR43133">
    <property type="entry name" value="RNA POLYMERASE ECF-TYPE SIGMA FACTO"/>
    <property type="match status" value="1"/>
</dbReference>
<accession>A0A0X3UMI1</accession>
<comment type="caution">
    <text evidence="8">The sequence shown here is derived from an EMBL/GenBank/DDBJ whole genome shotgun (WGS) entry which is preliminary data.</text>
</comment>
<dbReference type="InterPro" id="IPR013324">
    <property type="entry name" value="RNA_pol_sigma_r3/r4-like"/>
</dbReference>
<dbReference type="InterPro" id="IPR013325">
    <property type="entry name" value="RNA_pol_sigma_r2"/>
</dbReference>
<dbReference type="NCBIfam" id="TIGR02937">
    <property type="entry name" value="sigma70-ECF"/>
    <property type="match status" value="1"/>
</dbReference>
<keyword evidence="4" id="KW-0238">DNA-binding</keyword>
<evidence type="ECO:0000313" key="8">
    <source>
        <dbReference type="EMBL" id="KUL33745.1"/>
    </source>
</evidence>
<protein>
    <submittedName>
        <fullName evidence="8">RNA polymerase subunit sigma</fullName>
    </submittedName>
</protein>
<dbReference type="InterPro" id="IPR007627">
    <property type="entry name" value="RNA_pol_sigma70_r2"/>
</dbReference>
<evidence type="ECO:0000256" key="5">
    <source>
        <dbReference type="ARBA" id="ARBA00023163"/>
    </source>
</evidence>
<evidence type="ECO:0000259" key="7">
    <source>
        <dbReference type="Pfam" id="PF08281"/>
    </source>
</evidence>
<dbReference type="RefSeq" id="WP_067691617.1">
    <property type="nucleotide sequence ID" value="NZ_LLZH01000134.1"/>
</dbReference>
<name>A0A0X3UMI1_9ACTN</name>
<dbReference type="InterPro" id="IPR036388">
    <property type="entry name" value="WH-like_DNA-bd_sf"/>
</dbReference>
<dbReference type="InterPro" id="IPR014284">
    <property type="entry name" value="RNA_pol_sigma-70_dom"/>
</dbReference>
<evidence type="ECO:0000259" key="6">
    <source>
        <dbReference type="Pfam" id="PF04542"/>
    </source>
</evidence>
<dbReference type="InterPro" id="IPR014325">
    <property type="entry name" value="RNA_pol_sigma-E_actinobac"/>
</dbReference>
<keyword evidence="5" id="KW-0804">Transcription</keyword>
<dbReference type="OrthoDB" id="3692620at2"/>
<sequence>MSAQGVEVAVGVNDAVEADFCEFVRSRTQALLRTGFLLTGDRHLAEDLVQDALSRTHRALRRLADDGHFEAYTRTAMYHLHISMWRRRRVAESLPGELNDAAHPDGDHSDRVDLQVALHQALAQLTRKQRAVLVLRYFEDCSEAEAATLLSCSIGTIKSQTSKALARLRVIAPDLISSAAKEEAA</sequence>
<evidence type="ECO:0000256" key="3">
    <source>
        <dbReference type="ARBA" id="ARBA00023082"/>
    </source>
</evidence>
<reference evidence="8 9" key="1">
    <citation type="submission" date="2015-10" db="EMBL/GenBank/DDBJ databases">
        <authorList>
            <person name="Gilbert D.G."/>
        </authorList>
    </citation>
    <scope>NUCLEOTIDE SEQUENCE [LARGE SCALE GENOMIC DNA]</scope>
    <source>
        <strain evidence="8 9">NRRL B-16712</strain>
    </source>
</reference>
<dbReference type="InterPro" id="IPR013249">
    <property type="entry name" value="RNA_pol_sigma70_r4_t2"/>
</dbReference>
<organism evidence="8 9">
    <name type="scientific">Actinoplanes awajinensis subsp. mycoplanecinus</name>
    <dbReference type="NCBI Taxonomy" id="135947"/>
    <lineage>
        <taxon>Bacteria</taxon>
        <taxon>Bacillati</taxon>
        <taxon>Actinomycetota</taxon>
        <taxon>Actinomycetes</taxon>
        <taxon>Micromonosporales</taxon>
        <taxon>Micromonosporaceae</taxon>
        <taxon>Actinoplanes</taxon>
    </lineage>
</organism>